<evidence type="ECO:0000256" key="12">
    <source>
        <dbReference type="SAM" id="SignalP"/>
    </source>
</evidence>
<keyword evidence="6 10" id="KW-0256">Endoplasmic reticulum</keyword>
<protein>
    <recommendedName>
        <fullName evidence="3 10">Protein ROT1</fullName>
    </recommendedName>
</protein>
<proteinExistence type="inferred from homology"/>
<dbReference type="InterPro" id="IPR019623">
    <property type="entry name" value="Rot1"/>
</dbReference>
<comment type="function">
    <text evidence="9 10">Required for normal levels of the cell wall 1,6-beta-glucan. Involved in a protein folding machinery chaperoning proteins acting in various physiological processes including cell wall synthesis and lysis of autophagic bodies.</text>
</comment>
<dbReference type="Proteomes" id="UP000054383">
    <property type="component" value="Unassembled WGS sequence"/>
</dbReference>
<comment type="subcellular location">
    <subcellularLocation>
        <location evidence="1">Endoplasmic reticulum membrane</location>
        <topology evidence="1">Single-pass type I membrane protein</topology>
    </subcellularLocation>
</comment>
<dbReference type="PANTHER" id="PTHR28090">
    <property type="entry name" value="PROTEIN ROT1"/>
    <property type="match status" value="1"/>
</dbReference>
<feature type="signal peptide" evidence="12">
    <location>
        <begin position="1"/>
        <end position="22"/>
    </location>
</feature>
<name>A0A0U1LUY5_TALIS</name>
<evidence type="ECO:0000256" key="5">
    <source>
        <dbReference type="ARBA" id="ARBA00022729"/>
    </source>
</evidence>
<dbReference type="GO" id="GO:0051082">
    <property type="term" value="F:unfolded protein binding"/>
    <property type="evidence" value="ECO:0007669"/>
    <property type="project" value="TreeGrafter"/>
</dbReference>
<evidence type="ECO:0000256" key="2">
    <source>
        <dbReference type="ARBA" id="ARBA00007149"/>
    </source>
</evidence>
<dbReference type="PANTHER" id="PTHR28090:SF1">
    <property type="entry name" value="PROTEIN ROT1"/>
    <property type="match status" value="1"/>
</dbReference>
<keyword evidence="5 12" id="KW-0732">Signal</keyword>
<dbReference type="GO" id="GO:0006458">
    <property type="term" value="P:'de novo' protein folding"/>
    <property type="evidence" value="ECO:0007669"/>
    <property type="project" value="InterPro"/>
</dbReference>
<evidence type="ECO:0000313" key="13">
    <source>
        <dbReference type="EMBL" id="CRG86912.1"/>
    </source>
</evidence>
<dbReference type="STRING" id="28573.A0A0U1LUY5"/>
<keyword evidence="8 10" id="KW-0472">Membrane</keyword>
<evidence type="ECO:0000256" key="6">
    <source>
        <dbReference type="ARBA" id="ARBA00022824"/>
    </source>
</evidence>
<evidence type="ECO:0000313" key="14">
    <source>
        <dbReference type="Proteomes" id="UP000054383"/>
    </source>
</evidence>
<evidence type="ECO:0000256" key="3">
    <source>
        <dbReference type="ARBA" id="ARBA00017291"/>
    </source>
</evidence>
<evidence type="ECO:0000256" key="10">
    <source>
        <dbReference type="PIRNR" id="PIRNR017290"/>
    </source>
</evidence>
<dbReference type="EMBL" id="CVMT01000003">
    <property type="protein sequence ID" value="CRG86912.1"/>
    <property type="molecule type" value="Genomic_DNA"/>
</dbReference>
<evidence type="ECO:0000256" key="7">
    <source>
        <dbReference type="ARBA" id="ARBA00022989"/>
    </source>
</evidence>
<feature type="transmembrane region" description="Helical" evidence="11">
    <location>
        <begin position="223"/>
        <end position="241"/>
    </location>
</feature>
<dbReference type="AlphaFoldDB" id="A0A0U1LUY5"/>
<sequence length="251" mass="28206">MVANVVRSLILLLTSLVCATWATVDTKLTGTWTSKSRQVVTGPGFYDPVTDEFKEPPLTGISYSFSDDGHYEEAYYRAVADPSSPDCASGIMQWQHGTYSVQPNGSLVLTPIAVDGRQLQSNPCTGNVAMYSRYNQTEFFKTYQVYVDAFHNVLRLDLVHFDGAPMQPLYILYQPPYMLPNTELNAGSKKVSRKAKRDVSIDDTLSMNNLLRQIDPAILNGRYWWWFGVIMTSFGGIALLCSSKTYMPFIF</sequence>
<organism evidence="13 14">
    <name type="scientific">Talaromyces islandicus</name>
    <name type="common">Penicillium islandicum</name>
    <dbReference type="NCBI Taxonomy" id="28573"/>
    <lineage>
        <taxon>Eukaryota</taxon>
        <taxon>Fungi</taxon>
        <taxon>Dikarya</taxon>
        <taxon>Ascomycota</taxon>
        <taxon>Pezizomycotina</taxon>
        <taxon>Eurotiomycetes</taxon>
        <taxon>Eurotiomycetidae</taxon>
        <taxon>Eurotiales</taxon>
        <taxon>Trichocomaceae</taxon>
        <taxon>Talaromyces</taxon>
        <taxon>Talaromyces sect. Islandici</taxon>
    </lineage>
</organism>
<feature type="chain" id="PRO_5006711264" description="Protein ROT1" evidence="12">
    <location>
        <begin position="23"/>
        <end position="251"/>
    </location>
</feature>
<evidence type="ECO:0000256" key="9">
    <source>
        <dbReference type="ARBA" id="ARBA00024969"/>
    </source>
</evidence>
<dbReference type="OMA" id="GYWEFAK"/>
<reference evidence="13 14" key="1">
    <citation type="submission" date="2015-04" db="EMBL/GenBank/DDBJ databases">
        <authorList>
            <person name="Syromyatnikov M.Y."/>
            <person name="Popov V.N."/>
        </authorList>
    </citation>
    <scope>NUCLEOTIDE SEQUENCE [LARGE SCALE GENOMIC DNA]</scope>
    <source>
        <strain evidence="13">WF-38-12</strain>
    </source>
</reference>
<dbReference type="GO" id="GO:0005789">
    <property type="term" value="C:endoplasmic reticulum membrane"/>
    <property type="evidence" value="ECO:0007669"/>
    <property type="project" value="UniProtKB-SubCell"/>
</dbReference>
<dbReference type="OrthoDB" id="5327821at2759"/>
<keyword evidence="14" id="KW-1185">Reference proteome</keyword>
<keyword evidence="7 11" id="KW-1133">Transmembrane helix</keyword>
<dbReference type="Pfam" id="PF10681">
    <property type="entry name" value="Rot1"/>
    <property type="match status" value="1"/>
</dbReference>
<evidence type="ECO:0000256" key="8">
    <source>
        <dbReference type="ARBA" id="ARBA00023136"/>
    </source>
</evidence>
<comment type="similarity">
    <text evidence="2 10">Belongs to the ROT1 family.</text>
</comment>
<evidence type="ECO:0000256" key="1">
    <source>
        <dbReference type="ARBA" id="ARBA00004115"/>
    </source>
</evidence>
<evidence type="ECO:0000256" key="4">
    <source>
        <dbReference type="ARBA" id="ARBA00022692"/>
    </source>
</evidence>
<dbReference type="PIRSF" id="PIRSF017290">
    <property type="entry name" value="ROT1_prd"/>
    <property type="match status" value="1"/>
</dbReference>
<gene>
    <name evidence="13" type="ORF">PISL3812_03925</name>
</gene>
<keyword evidence="4 11" id="KW-0812">Transmembrane</keyword>
<accession>A0A0U1LUY5</accession>
<evidence type="ECO:0000256" key="11">
    <source>
        <dbReference type="SAM" id="Phobius"/>
    </source>
</evidence>